<evidence type="ECO:0000313" key="3">
    <source>
        <dbReference type="EMBL" id="MCM3714682.1"/>
    </source>
</evidence>
<sequence>MFAKIVIAADGSEQSLKAAEQTIELAKKYKSYVFVVYVVDGTTSKSDIISTWNVQGIMEKRMEKLKQVEKWAEAEGIQYEVKIVRGEPAASIVKFAKEAEADLIVIGSRGLNPLQQMVLGSVSHKVVKRAFCPVLVIK</sequence>
<proteinExistence type="inferred from homology"/>
<comment type="similarity">
    <text evidence="1">Belongs to the universal stress protein A family.</text>
</comment>
<evidence type="ECO:0000256" key="1">
    <source>
        <dbReference type="ARBA" id="ARBA00008791"/>
    </source>
</evidence>
<dbReference type="InterPro" id="IPR014729">
    <property type="entry name" value="Rossmann-like_a/b/a_fold"/>
</dbReference>
<dbReference type="AlphaFoldDB" id="A0A9X2IPQ6"/>
<evidence type="ECO:0000313" key="4">
    <source>
        <dbReference type="Proteomes" id="UP001139179"/>
    </source>
</evidence>
<reference evidence="3" key="1">
    <citation type="submission" date="2022-05" db="EMBL/GenBank/DDBJ databases">
        <title>Comparative Genomics of Spacecraft Associated Microbes.</title>
        <authorList>
            <person name="Tran M.T."/>
            <person name="Wright A."/>
            <person name="Seuylemezian A."/>
            <person name="Eisen J."/>
            <person name="Coil D."/>
        </authorList>
    </citation>
    <scope>NUCLEOTIDE SEQUENCE</scope>
    <source>
        <strain evidence="3">214.1.1</strain>
    </source>
</reference>
<dbReference type="InterPro" id="IPR006016">
    <property type="entry name" value="UspA"/>
</dbReference>
<dbReference type="CDD" id="cd00293">
    <property type="entry name" value="USP-like"/>
    <property type="match status" value="1"/>
</dbReference>
<dbReference type="Gene3D" id="3.40.50.620">
    <property type="entry name" value="HUPs"/>
    <property type="match status" value="1"/>
</dbReference>
<gene>
    <name evidence="3" type="ORF">M3202_11395</name>
</gene>
<comment type="caution">
    <text evidence="3">The sequence shown here is derived from an EMBL/GenBank/DDBJ whole genome shotgun (WGS) entry which is preliminary data.</text>
</comment>
<dbReference type="PANTHER" id="PTHR46268:SF6">
    <property type="entry name" value="UNIVERSAL STRESS PROTEIN UP12"/>
    <property type="match status" value="1"/>
</dbReference>
<dbReference type="SUPFAM" id="SSF52402">
    <property type="entry name" value="Adenine nucleotide alpha hydrolases-like"/>
    <property type="match status" value="1"/>
</dbReference>
<dbReference type="PRINTS" id="PR01438">
    <property type="entry name" value="UNVRSLSTRESS"/>
</dbReference>
<evidence type="ECO:0000259" key="2">
    <source>
        <dbReference type="Pfam" id="PF00582"/>
    </source>
</evidence>
<dbReference type="InterPro" id="IPR006015">
    <property type="entry name" value="Universal_stress_UspA"/>
</dbReference>
<dbReference type="PANTHER" id="PTHR46268">
    <property type="entry name" value="STRESS RESPONSE PROTEIN NHAX"/>
    <property type="match status" value="1"/>
</dbReference>
<protein>
    <submittedName>
        <fullName evidence="3">Universal stress protein</fullName>
    </submittedName>
</protein>
<dbReference type="EMBL" id="JAMBOL010000009">
    <property type="protein sequence ID" value="MCM3714682.1"/>
    <property type="molecule type" value="Genomic_DNA"/>
</dbReference>
<keyword evidence="4" id="KW-1185">Reference proteome</keyword>
<feature type="domain" description="UspA" evidence="2">
    <location>
        <begin position="1"/>
        <end position="138"/>
    </location>
</feature>
<dbReference type="Pfam" id="PF00582">
    <property type="entry name" value="Usp"/>
    <property type="match status" value="1"/>
</dbReference>
<dbReference type="RefSeq" id="WP_251223452.1">
    <property type="nucleotide sequence ID" value="NZ_JAMBOL010000009.1"/>
</dbReference>
<name>A0A9X2IPQ6_9BACI</name>
<accession>A0A9X2IPQ6</accession>
<dbReference type="Proteomes" id="UP001139179">
    <property type="component" value="Unassembled WGS sequence"/>
</dbReference>
<organism evidence="3 4">
    <name type="scientific">Halalkalibacter oceani</name>
    <dbReference type="NCBI Taxonomy" id="1653776"/>
    <lineage>
        <taxon>Bacteria</taxon>
        <taxon>Bacillati</taxon>
        <taxon>Bacillota</taxon>
        <taxon>Bacilli</taxon>
        <taxon>Bacillales</taxon>
        <taxon>Bacillaceae</taxon>
        <taxon>Halalkalibacter</taxon>
    </lineage>
</organism>